<dbReference type="RefSeq" id="WP_406695496.1">
    <property type="nucleotide sequence ID" value="NZ_CP155447.1"/>
</dbReference>
<dbReference type="GO" id="GO:0016811">
    <property type="term" value="F:hydrolase activity, acting on carbon-nitrogen (but not peptide) bonds, in linear amides"/>
    <property type="evidence" value="ECO:0007669"/>
    <property type="project" value="UniProtKB-ARBA"/>
</dbReference>
<dbReference type="PANTHER" id="PTHR10188">
    <property type="entry name" value="L-ASPARAGINASE"/>
    <property type="match status" value="1"/>
</dbReference>
<dbReference type="InterPro" id="IPR029055">
    <property type="entry name" value="Ntn_hydrolases_N"/>
</dbReference>
<dbReference type="GO" id="GO:0005737">
    <property type="term" value="C:cytoplasm"/>
    <property type="evidence" value="ECO:0007669"/>
    <property type="project" value="TreeGrafter"/>
</dbReference>
<name>A0AAU7CC64_9BACT</name>
<sequence>MSDSVNRRHFLSVSAAAGLSTTILGAAAPVPLGMKRPIVVASGNGLKTVEKAMERIKAGADPLDAAIEGVAIVEADPEEHTVGYGGIPNEEGIVELDAAVMHGPTHSGGAVASLRNIMHPAAVARLVMKRTDHCLLVGEGALRFARAHGIPETNLLTDEAREIWLHWKETNGKDSDWIAPPNSELSPAVRKFFGIREHGTLHCSALDTHGNLGCVTTTSGLFYKIPGRVGDSPILGAGLFLDNEAGSAGSTGRGEANLLNLSSHTIVEGLRRGLAPKDALLEACRRIVETNRNPRLRDAKQRPNFQVKFYCVAKDGRYAGASLWAGAKMAVHDGDSARLVDCASLYDDPEPN</sequence>
<reference evidence="4" key="1">
    <citation type="submission" date="2024-05" db="EMBL/GenBank/DDBJ databases">
        <title>Planctomycetes of the genus Singulisphaera possess chitinolytic capabilities.</title>
        <authorList>
            <person name="Ivanova A."/>
        </authorList>
    </citation>
    <scope>NUCLEOTIDE SEQUENCE</scope>
    <source>
        <strain evidence="4">Ch08T</strain>
    </source>
</reference>
<dbReference type="InterPro" id="IPR006311">
    <property type="entry name" value="TAT_signal"/>
</dbReference>
<dbReference type="AlphaFoldDB" id="A0AAU7CC64"/>
<dbReference type="PANTHER" id="PTHR10188:SF6">
    <property type="entry name" value="N(4)-(BETA-N-ACETYLGLUCOSAMINYL)-L-ASPARAGINASE"/>
    <property type="match status" value="1"/>
</dbReference>
<dbReference type="PROSITE" id="PS51318">
    <property type="entry name" value="TAT"/>
    <property type="match status" value="1"/>
</dbReference>
<protein>
    <submittedName>
        <fullName evidence="4">N(4)-(Beta-N-acetylglucosaminyl)-L-asparaginase</fullName>
    </submittedName>
</protein>
<gene>
    <name evidence="4" type="ORF">V5E97_31210</name>
</gene>
<accession>A0AAU7CC64</accession>
<dbReference type="Pfam" id="PF01112">
    <property type="entry name" value="Asparaginase_2"/>
    <property type="match status" value="1"/>
</dbReference>
<evidence type="ECO:0000256" key="3">
    <source>
        <dbReference type="PIRSR" id="PIRSR600246-3"/>
    </source>
</evidence>
<evidence type="ECO:0000313" key="4">
    <source>
        <dbReference type="EMBL" id="XBH02755.1"/>
    </source>
</evidence>
<feature type="binding site" evidence="2">
    <location>
        <begin position="251"/>
        <end position="254"/>
    </location>
    <ligand>
        <name>substrate</name>
    </ligand>
</feature>
<evidence type="ECO:0000256" key="2">
    <source>
        <dbReference type="PIRSR" id="PIRSR600246-2"/>
    </source>
</evidence>
<organism evidence="4">
    <name type="scientific">Singulisphaera sp. Ch08</name>
    <dbReference type="NCBI Taxonomy" id="3120278"/>
    <lineage>
        <taxon>Bacteria</taxon>
        <taxon>Pseudomonadati</taxon>
        <taxon>Planctomycetota</taxon>
        <taxon>Planctomycetia</taxon>
        <taxon>Isosphaerales</taxon>
        <taxon>Isosphaeraceae</taxon>
        <taxon>Singulisphaera</taxon>
    </lineage>
</organism>
<dbReference type="InterPro" id="IPR000246">
    <property type="entry name" value="Peptidase_T2"/>
</dbReference>
<dbReference type="EMBL" id="CP155447">
    <property type="protein sequence ID" value="XBH02755.1"/>
    <property type="molecule type" value="Genomic_DNA"/>
</dbReference>
<proteinExistence type="predicted"/>
<dbReference type="SUPFAM" id="SSF56235">
    <property type="entry name" value="N-terminal nucleophile aminohydrolases (Ntn hydrolases)"/>
    <property type="match status" value="1"/>
</dbReference>
<evidence type="ECO:0000256" key="1">
    <source>
        <dbReference type="PIRSR" id="PIRSR600246-1"/>
    </source>
</evidence>
<feature type="active site" description="Nucleophile" evidence="1">
    <location>
        <position position="200"/>
    </location>
</feature>
<feature type="site" description="Cleavage; by autolysis" evidence="3">
    <location>
        <begin position="199"/>
        <end position="200"/>
    </location>
</feature>
<dbReference type="Gene3D" id="3.60.20.30">
    <property type="entry name" value="(Glycosyl)asparaginase"/>
    <property type="match status" value="1"/>
</dbReference>
<dbReference type="CDD" id="cd04513">
    <property type="entry name" value="Glycosylasparaginase"/>
    <property type="match status" value="1"/>
</dbReference>
<feature type="binding site" evidence="2">
    <location>
        <begin position="228"/>
        <end position="231"/>
    </location>
    <ligand>
        <name>substrate</name>
    </ligand>
</feature>